<keyword evidence="1" id="KW-1133">Transmembrane helix</keyword>
<sequence>MYEEKFLNRWSKIRKYGIVMYMLLIGLCGGTGGFVFTGGTQFFTTGYIGTGIWGATIGGFIGGTIGAYIDWKKKERKYEDLINQSKL</sequence>
<evidence type="ECO:0000256" key="1">
    <source>
        <dbReference type="SAM" id="Phobius"/>
    </source>
</evidence>
<protein>
    <submittedName>
        <fullName evidence="2">Uncharacterized protein</fullName>
    </submittedName>
</protein>
<accession>A0A267MQ10</accession>
<evidence type="ECO:0000313" key="2">
    <source>
        <dbReference type="EMBL" id="PAB60820.1"/>
    </source>
</evidence>
<comment type="caution">
    <text evidence="2">The sequence shown here is derived from an EMBL/GenBank/DDBJ whole genome shotgun (WGS) entry which is preliminary data.</text>
</comment>
<reference evidence="2 3" key="1">
    <citation type="submission" date="2017-06" db="EMBL/GenBank/DDBJ databases">
        <title>Draft genome sequence of anaerobic fermentative bacterium Anaeromicrobium sediminis DY2726D isolated from West Pacific Ocean sediments.</title>
        <authorList>
            <person name="Zeng X."/>
        </authorList>
    </citation>
    <scope>NUCLEOTIDE SEQUENCE [LARGE SCALE GENOMIC DNA]</scope>
    <source>
        <strain evidence="2 3">DY2726D</strain>
    </source>
</reference>
<evidence type="ECO:0000313" key="3">
    <source>
        <dbReference type="Proteomes" id="UP000216024"/>
    </source>
</evidence>
<dbReference type="EMBL" id="NIBG01000002">
    <property type="protein sequence ID" value="PAB60820.1"/>
    <property type="molecule type" value="Genomic_DNA"/>
</dbReference>
<keyword evidence="1" id="KW-0812">Transmembrane</keyword>
<feature type="transmembrane region" description="Helical" evidence="1">
    <location>
        <begin position="21"/>
        <end position="44"/>
    </location>
</feature>
<dbReference type="AlphaFoldDB" id="A0A267MQ10"/>
<feature type="transmembrane region" description="Helical" evidence="1">
    <location>
        <begin position="50"/>
        <end position="69"/>
    </location>
</feature>
<proteinExistence type="predicted"/>
<gene>
    <name evidence="2" type="ORF">CCE28_04610</name>
</gene>
<keyword evidence="3" id="KW-1185">Reference proteome</keyword>
<keyword evidence="1" id="KW-0472">Membrane</keyword>
<name>A0A267MQ10_9FIRM</name>
<dbReference type="Proteomes" id="UP000216024">
    <property type="component" value="Unassembled WGS sequence"/>
</dbReference>
<organism evidence="2 3">
    <name type="scientific">Anaeromicrobium sediminis</name>
    <dbReference type="NCBI Taxonomy" id="1478221"/>
    <lineage>
        <taxon>Bacteria</taxon>
        <taxon>Bacillati</taxon>
        <taxon>Bacillota</taxon>
        <taxon>Clostridia</taxon>
        <taxon>Peptostreptococcales</taxon>
        <taxon>Thermotaleaceae</taxon>
        <taxon>Anaeromicrobium</taxon>
    </lineage>
</organism>
<dbReference type="RefSeq" id="WP_095131417.1">
    <property type="nucleotide sequence ID" value="NZ_NIBG01000002.1"/>
</dbReference>